<comment type="caution">
    <text evidence="20">The sequence shown here is derived from an EMBL/GenBank/DDBJ whole genome shotgun (WGS) entry which is preliminary data.</text>
</comment>
<dbReference type="SUPFAM" id="SSF53300">
    <property type="entry name" value="vWA-like"/>
    <property type="match status" value="1"/>
</dbReference>
<dbReference type="CDD" id="cd04047">
    <property type="entry name" value="C2B_Copine"/>
    <property type="match status" value="1"/>
</dbReference>
<dbReference type="GO" id="GO:0005886">
    <property type="term" value="C:plasma membrane"/>
    <property type="evidence" value="ECO:0007669"/>
    <property type="project" value="UniProtKB-SubCell"/>
</dbReference>
<comment type="function">
    <text evidence="15">Calcium-dependent phospholipid-binding protein that plays a role in ERBB2-mediated tumor cell migration in response to growth factor heregulin stimulation.</text>
</comment>
<keyword evidence="14" id="KW-0539">Nucleus</keyword>
<dbReference type="SMART" id="SM00327">
    <property type="entry name" value="VWA"/>
    <property type="match status" value="1"/>
</dbReference>
<dbReference type="PANTHER" id="PTHR10857:SF106">
    <property type="entry name" value="C2 DOMAIN-CONTAINING PROTEIN"/>
    <property type="match status" value="1"/>
</dbReference>
<evidence type="ECO:0000256" key="2">
    <source>
        <dbReference type="ARBA" id="ARBA00004236"/>
    </source>
</evidence>
<keyword evidence="8" id="KW-0597">Phosphoprotein</keyword>
<dbReference type="InterPro" id="IPR037768">
    <property type="entry name" value="C2B_Copine"/>
</dbReference>
<dbReference type="GO" id="GO:0005544">
    <property type="term" value="F:calcium-dependent phospholipid binding"/>
    <property type="evidence" value="ECO:0007669"/>
    <property type="project" value="InterPro"/>
</dbReference>
<keyword evidence="9" id="KW-0479">Metal-binding</keyword>
<evidence type="ECO:0000256" key="1">
    <source>
        <dbReference type="ARBA" id="ARBA00004123"/>
    </source>
</evidence>
<dbReference type="PANTHER" id="PTHR10857">
    <property type="entry name" value="COPINE"/>
    <property type="match status" value="1"/>
</dbReference>
<dbReference type="Proteomes" id="UP001152320">
    <property type="component" value="Chromosome 1"/>
</dbReference>
<evidence type="ECO:0000313" key="21">
    <source>
        <dbReference type="Proteomes" id="UP001152320"/>
    </source>
</evidence>
<dbReference type="Gene3D" id="2.60.40.150">
    <property type="entry name" value="C2 domain"/>
    <property type="match status" value="2"/>
</dbReference>
<accession>A0A9Q1HFK8</accession>
<dbReference type="InterPro" id="IPR035892">
    <property type="entry name" value="C2_domain_sf"/>
</dbReference>
<comment type="subunit">
    <text evidence="16">Monomer. Interacts with ERBB2 (preferentially with the tyrosine phosphorylated form); this interaction occurs at the cell membrane and is increased in a growth factor heregulin-dependent manner. Interacts with SHC1; this interaction may mediate the binding of CPNE3 with ERBB2. Interacts with RACK1.</text>
</comment>
<reference evidence="20" key="1">
    <citation type="submission" date="2021-10" db="EMBL/GenBank/DDBJ databases">
        <title>Tropical sea cucumber genome reveals ecological adaptation and Cuvierian tubules defense mechanism.</title>
        <authorList>
            <person name="Chen T."/>
        </authorList>
    </citation>
    <scope>NUCLEOTIDE SEQUENCE</scope>
    <source>
        <strain evidence="20">Nanhai2018</strain>
        <tissue evidence="20">Muscle</tissue>
    </source>
</reference>
<organism evidence="20 21">
    <name type="scientific">Holothuria leucospilota</name>
    <name type="common">Black long sea cucumber</name>
    <name type="synonym">Mertensiothuria leucospilota</name>
    <dbReference type="NCBI Taxonomy" id="206669"/>
    <lineage>
        <taxon>Eukaryota</taxon>
        <taxon>Metazoa</taxon>
        <taxon>Echinodermata</taxon>
        <taxon>Eleutherozoa</taxon>
        <taxon>Echinozoa</taxon>
        <taxon>Holothuroidea</taxon>
        <taxon>Aspidochirotacea</taxon>
        <taxon>Aspidochirotida</taxon>
        <taxon>Holothuriidae</taxon>
        <taxon>Holothuria</taxon>
    </lineage>
</organism>
<feature type="domain" description="C2" evidence="19">
    <location>
        <begin position="118"/>
        <end position="243"/>
    </location>
</feature>
<evidence type="ECO:0000256" key="18">
    <source>
        <dbReference type="ARBA" id="ARBA00076171"/>
    </source>
</evidence>
<dbReference type="Pfam" id="PF07002">
    <property type="entry name" value="Copine"/>
    <property type="match status" value="1"/>
</dbReference>
<evidence type="ECO:0000256" key="15">
    <source>
        <dbReference type="ARBA" id="ARBA00058857"/>
    </source>
</evidence>
<evidence type="ECO:0000313" key="20">
    <source>
        <dbReference type="EMBL" id="KAJ8047937.1"/>
    </source>
</evidence>
<keyword evidence="6" id="KW-1003">Cell membrane</keyword>
<evidence type="ECO:0000256" key="13">
    <source>
        <dbReference type="ARBA" id="ARBA00023136"/>
    </source>
</evidence>
<evidence type="ECO:0000256" key="7">
    <source>
        <dbReference type="ARBA" id="ARBA00022490"/>
    </source>
</evidence>
<dbReference type="GO" id="GO:0005634">
    <property type="term" value="C:nucleus"/>
    <property type="evidence" value="ECO:0007669"/>
    <property type="project" value="UniProtKB-SubCell"/>
</dbReference>
<keyword evidence="21" id="KW-1185">Reference proteome</keyword>
<dbReference type="FunFam" id="2.60.40.150:FF:000042">
    <property type="entry name" value="Copine 3"/>
    <property type="match status" value="1"/>
</dbReference>
<evidence type="ECO:0000256" key="8">
    <source>
        <dbReference type="ARBA" id="ARBA00022553"/>
    </source>
</evidence>
<dbReference type="InterPro" id="IPR000008">
    <property type="entry name" value="C2_dom"/>
</dbReference>
<evidence type="ECO:0000256" key="17">
    <source>
        <dbReference type="ARBA" id="ARBA00074834"/>
    </source>
</evidence>
<keyword evidence="13" id="KW-0472">Membrane</keyword>
<dbReference type="OrthoDB" id="5855668at2759"/>
<evidence type="ECO:0000256" key="4">
    <source>
        <dbReference type="ARBA" id="ARBA00004496"/>
    </source>
</evidence>
<dbReference type="EMBL" id="JAIZAY010000001">
    <property type="protein sequence ID" value="KAJ8047937.1"/>
    <property type="molecule type" value="Genomic_DNA"/>
</dbReference>
<evidence type="ECO:0000256" key="9">
    <source>
        <dbReference type="ARBA" id="ARBA00022723"/>
    </source>
</evidence>
<evidence type="ECO:0000256" key="11">
    <source>
        <dbReference type="ARBA" id="ARBA00022837"/>
    </source>
</evidence>
<dbReference type="SUPFAM" id="SSF49562">
    <property type="entry name" value="C2 domain (Calcium/lipid-binding domain, CaLB)"/>
    <property type="match status" value="2"/>
</dbReference>
<evidence type="ECO:0000256" key="14">
    <source>
        <dbReference type="ARBA" id="ARBA00023242"/>
    </source>
</evidence>
<dbReference type="InterPro" id="IPR010734">
    <property type="entry name" value="Copine_C"/>
</dbReference>
<dbReference type="GO" id="GO:0071277">
    <property type="term" value="P:cellular response to calcium ion"/>
    <property type="evidence" value="ECO:0007669"/>
    <property type="project" value="UniProtKB-ARBA"/>
</dbReference>
<protein>
    <recommendedName>
        <fullName evidence="17">Copine-3</fullName>
    </recommendedName>
    <alternativeName>
        <fullName evidence="18">Copine III</fullName>
    </alternativeName>
</protein>
<dbReference type="GO" id="GO:0005737">
    <property type="term" value="C:cytoplasm"/>
    <property type="evidence" value="ECO:0007669"/>
    <property type="project" value="UniProtKB-SubCell"/>
</dbReference>
<evidence type="ECO:0000256" key="12">
    <source>
        <dbReference type="ARBA" id="ARBA00022949"/>
    </source>
</evidence>
<comment type="similarity">
    <text evidence="5">Belongs to the copine family.</text>
</comment>
<comment type="subcellular location">
    <subcellularLocation>
        <location evidence="3">Cell junction</location>
        <location evidence="3">Focal adhesion</location>
    </subcellularLocation>
    <subcellularLocation>
        <location evidence="2">Cell membrane</location>
    </subcellularLocation>
    <subcellularLocation>
        <location evidence="4">Cytoplasm</location>
    </subcellularLocation>
    <subcellularLocation>
        <location evidence="1">Nucleus</location>
    </subcellularLocation>
</comment>
<evidence type="ECO:0000256" key="5">
    <source>
        <dbReference type="ARBA" id="ARBA00009048"/>
    </source>
</evidence>
<keyword evidence="7" id="KW-0963">Cytoplasm</keyword>
<dbReference type="SMART" id="SM00239">
    <property type="entry name" value="C2"/>
    <property type="match status" value="2"/>
</dbReference>
<name>A0A9Q1HFK8_HOLLE</name>
<evidence type="ECO:0000256" key="3">
    <source>
        <dbReference type="ARBA" id="ARBA00004246"/>
    </source>
</evidence>
<dbReference type="InterPro" id="IPR045052">
    <property type="entry name" value="Copine"/>
</dbReference>
<evidence type="ECO:0000256" key="10">
    <source>
        <dbReference type="ARBA" id="ARBA00022737"/>
    </source>
</evidence>
<keyword evidence="11" id="KW-0106">Calcium</keyword>
<dbReference type="FunFam" id="2.60.40.150:FF:000099">
    <property type="entry name" value="Copine 3"/>
    <property type="match status" value="1"/>
</dbReference>
<dbReference type="InterPro" id="IPR002035">
    <property type="entry name" value="VWF_A"/>
</dbReference>
<evidence type="ECO:0000259" key="19">
    <source>
        <dbReference type="PROSITE" id="PS50004"/>
    </source>
</evidence>
<dbReference type="Pfam" id="PF00168">
    <property type="entry name" value="C2"/>
    <property type="match status" value="2"/>
</dbReference>
<dbReference type="InterPro" id="IPR036465">
    <property type="entry name" value="vWFA_dom_sf"/>
</dbReference>
<dbReference type="CDD" id="cd04048">
    <property type="entry name" value="C2A_Copine"/>
    <property type="match status" value="1"/>
</dbReference>
<evidence type="ECO:0000256" key="6">
    <source>
        <dbReference type="ARBA" id="ARBA00022475"/>
    </source>
</evidence>
<keyword evidence="10" id="KW-0677">Repeat</keyword>
<sequence>MSSGDMSLDMILKDPEQAIPATKVELSVSCRKLRDMDVFSKSDPMCVLYIKILGSESYREVGRTEVISNNLNPKFVKKFLVDYFFEEVQHLKFEVYDIDSRSTDLSQHESVHLQRGPSKNAGHITVRGEELSSCRDMIYMKFRGEHLDKKDTFGKSDPFLLIYRENLDEGFTVCHKTEIIKKTLNPSWKEFSILSRSLCNGDYDRRLKFECYDWDSDGGHDLIGIFETTSRELSRGPGPSNVYEVSDPRQPTSLHYMNPYQPNHYIRALRAVGEVIEDYDTDKLFPALGFGARVPPHMQVSHEFFMNGDPYNPFCQGVQGILDAYQRTLATVQLYGPTNFAPVINHVARFASAKTDGSEYFILLIITDGIITDLPHTKQAIVYAARLPMSIIIVGVGNEDFSAMEVLDGDEVRLSYQGVQAERDIVQFVPFRNFENNSDAIVSQAQLAKEVLAEIPDQFLSYMRKHQINPKPRRGSLTSIASHASAMASAPPMILLSDARAELTPDEGEIQEVSKYQPQAKIQLKEGVI</sequence>
<dbReference type="GO" id="GO:0046872">
    <property type="term" value="F:metal ion binding"/>
    <property type="evidence" value="ECO:0007669"/>
    <property type="project" value="UniProtKB-KW"/>
</dbReference>
<keyword evidence="12" id="KW-0965">Cell junction</keyword>
<dbReference type="AlphaFoldDB" id="A0A9Q1HFK8"/>
<dbReference type="PROSITE" id="PS50004">
    <property type="entry name" value="C2"/>
    <property type="match status" value="1"/>
</dbReference>
<evidence type="ECO:0000256" key="16">
    <source>
        <dbReference type="ARBA" id="ARBA00065466"/>
    </source>
</evidence>
<dbReference type="GO" id="GO:0005925">
    <property type="term" value="C:focal adhesion"/>
    <property type="evidence" value="ECO:0007669"/>
    <property type="project" value="UniProtKB-SubCell"/>
</dbReference>
<gene>
    <name evidence="20" type="ORF">HOLleu_00059</name>
</gene>
<proteinExistence type="inferred from homology"/>